<dbReference type="PROSITE" id="PS50908">
    <property type="entry name" value="RWD"/>
    <property type="match status" value="1"/>
</dbReference>
<organism evidence="3 4">
    <name type="scientific">Adineta ricciae</name>
    <name type="common">Rotifer</name>
    <dbReference type="NCBI Taxonomy" id="249248"/>
    <lineage>
        <taxon>Eukaryota</taxon>
        <taxon>Metazoa</taxon>
        <taxon>Spiralia</taxon>
        <taxon>Gnathifera</taxon>
        <taxon>Rotifera</taxon>
        <taxon>Eurotatoria</taxon>
        <taxon>Bdelloidea</taxon>
        <taxon>Adinetida</taxon>
        <taxon>Adinetidae</taxon>
        <taxon>Adineta</taxon>
    </lineage>
</organism>
<evidence type="ECO:0000313" key="4">
    <source>
        <dbReference type="Proteomes" id="UP000663852"/>
    </source>
</evidence>
<evidence type="ECO:0000259" key="2">
    <source>
        <dbReference type="PROSITE" id="PS50908"/>
    </source>
</evidence>
<proteinExistence type="predicted"/>
<dbReference type="InterPro" id="IPR016135">
    <property type="entry name" value="UBQ-conjugating_enzyme/RWD"/>
</dbReference>
<evidence type="ECO:0000313" key="3">
    <source>
        <dbReference type="EMBL" id="CAF0873919.1"/>
    </source>
</evidence>
<gene>
    <name evidence="3" type="ORF">EDS130_LOCUS8432</name>
</gene>
<name>A0A813XC99_ADIRI</name>
<dbReference type="PANTHER" id="PTHR46729">
    <property type="entry name" value="LEUKOCYTE RECEPTOR CLUSTER MEMBER 9"/>
    <property type="match status" value="1"/>
</dbReference>
<dbReference type="Gene3D" id="3.90.1140.10">
    <property type="entry name" value="Cyclic phosphodiesterase"/>
    <property type="match status" value="1"/>
</dbReference>
<dbReference type="EMBL" id="CAJNOJ010000027">
    <property type="protein sequence ID" value="CAF0873919.1"/>
    <property type="molecule type" value="Genomic_DNA"/>
</dbReference>
<feature type="region of interest" description="Disordered" evidence="1">
    <location>
        <begin position="152"/>
        <end position="187"/>
    </location>
</feature>
<reference evidence="3" key="1">
    <citation type="submission" date="2021-02" db="EMBL/GenBank/DDBJ databases">
        <authorList>
            <person name="Nowell W R."/>
        </authorList>
    </citation>
    <scope>NUCLEOTIDE SEQUENCE</scope>
</reference>
<dbReference type="InterPro" id="IPR019510">
    <property type="entry name" value="AKAP7-like_phosphoesterase"/>
</dbReference>
<dbReference type="Pfam" id="PF04457">
    <property type="entry name" value="MJ1316"/>
    <property type="match status" value="1"/>
</dbReference>
<feature type="compositionally biased region" description="Polar residues" evidence="1">
    <location>
        <begin position="171"/>
        <end position="182"/>
    </location>
</feature>
<dbReference type="Proteomes" id="UP000663852">
    <property type="component" value="Unassembled WGS sequence"/>
</dbReference>
<dbReference type="OrthoDB" id="10263155at2759"/>
<feature type="compositionally biased region" description="Low complexity" evidence="1">
    <location>
        <begin position="152"/>
        <end position="164"/>
    </location>
</feature>
<sequence length="529" mass="60831">MQTAIGANFDQSGCLKLELSPKKNFRNKNLYADIKYLIRSIFSIIFFNKNNLMANSNENISSSDKQQDEISSLLRADQYDVSLTLQLDESYPSKPPEIIITAPRLTPDQVSLVQQLLLSYSKTLLNQPMVLSIYSRLLQWFAENNIQAFETSANNSSNAPSSRSLPDAVSNAPSVSTQNSTDAAKKSSMKTAEDVISRIEWDDRLDKRYFRVGYVDRFLGLQEKAFNDFDFKVDLSTVSDRHSNILAIPKHRIQYFKYNNEIIWDKETRTDLMFGSTGNQQTIYDVIQRHDNLMENNHVTTISDDEIDHDGEQPITLPRYLTLTDGTYKPNYFLSVPITDSTLLAHYISYRDHLLSTYPSYFSARTNSSDSVHLHVTLLTLYIESTTYVDQCATVLKQLQEELRYHCSYPEPICLEFNGVGAFHDRLLYIKCKHNQRVENLRTLIVERFSEQQQKQKLTNLFFAGNYYGFVPHITLLKCKRKLSSVCPNEFDEKSFGKQTIDCLQLCSIGKIDDDDEQTAKCLFKLELS</sequence>
<dbReference type="InterPro" id="IPR040459">
    <property type="entry name" value="MJ1316"/>
</dbReference>
<dbReference type="SUPFAM" id="SSF55144">
    <property type="entry name" value="LigT-like"/>
    <property type="match status" value="1"/>
</dbReference>
<dbReference type="InterPro" id="IPR006575">
    <property type="entry name" value="RWD_dom"/>
</dbReference>
<dbReference type="InterPro" id="IPR042653">
    <property type="entry name" value="Leng9"/>
</dbReference>
<protein>
    <recommendedName>
        <fullName evidence="2">RWD domain-containing protein</fullName>
    </recommendedName>
</protein>
<dbReference type="SUPFAM" id="SSF54495">
    <property type="entry name" value="UBC-like"/>
    <property type="match status" value="1"/>
</dbReference>
<dbReference type="AlphaFoldDB" id="A0A813XC99"/>
<dbReference type="InterPro" id="IPR009097">
    <property type="entry name" value="Cyclic_Pdiesterase"/>
</dbReference>
<comment type="caution">
    <text evidence="3">The sequence shown here is derived from an EMBL/GenBank/DDBJ whole genome shotgun (WGS) entry which is preliminary data.</text>
</comment>
<evidence type="ECO:0000256" key="1">
    <source>
        <dbReference type="SAM" id="MobiDB-lite"/>
    </source>
</evidence>
<dbReference type="Gene3D" id="3.10.110.10">
    <property type="entry name" value="Ubiquitin Conjugating Enzyme"/>
    <property type="match status" value="1"/>
</dbReference>
<accession>A0A813XC99</accession>
<feature type="domain" description="RWD" evidence="2">
    <location>
        <begin position="37"/>
        <end position="144"/>
    </location>
</feature>
<dbReference type="Pfam" id="PF05773">
    <property type="entry name" value="RWD"/>
    <property type="match status" value="1"/>
</dbReference>
<dbReference type="Pfam" id="PF10469">
    <property type="entry name" value="AKAP7_NLS"/>
    <property type="match status" value="1"/>
</dbReference>
<dbReference type="PANTHER" id="PTHR46729:SF1">
    <property type="entry name" value="LEUKOCYTE RECEPTOR CLUSTER MEMBER 9"/>
    <property type="match status" value="1"/>
</dbReference>